<organism evidence="2">
    <name type="scientific">Ralstonia solanacearum</name>
    <name type="common">Pseudomonas solanacearum</name>
    <dbReference type="NCBI Taxonomy" id="305"/>
    <lineage>
        <taxon>Bacteria</taxon>
        <taxon>Pseudomonadati</taxon>
        <taxon>Pseudomonadota</taxon>
        <taxon>Betaproteobacteria</taxon>
        <taxon>Burkholderiales</taxon>
        <taxon>Burkholderiaceae</taxon>
        <taxon>Ralstonia</taxon>
        <taxon>Ralstonia solanacearum species complex</taxon>
    </lineage>
</organism>
<dbReference type="EMBL" id="LN899823">
    <property type="protein sequence ID" value="CUV25318.1"/>
    <property type="molecule type" value="Genomic_DNA"/>
</dbReference>
<feature type="region of interest" description="Disordered" evidence="1">
    <location>
        <begin position="46"/>
        <end position="76"/>
    </location>
</feature>
<evidence type="ECO:0008006" key="6">
    <source>
        <dbReference type="Google" id="ProtNLM"/>
    </source>
</evidence>
<evidence type="ECO:0000313" key="3">
    <source>
        <dbReference type="EMBL" id="CUV34934.1"/>
    </source>
</evidence>
<name>A0A0S4USY3_RALSL</name>
<dbReference type="EMBL" id="LN899825">
    <property type="protein sequence ID" value="CUV34934.1"/>
    <property type="molecule type" value="Genomic_DNA"/>
</dbReference>
<evidence type="ECO:0000313" key="2">
    <source>
        <dbReference type="EMBL" id="CUV25318.1"/>
    </source>
</evidence>
<dbReference type="InterPro" id="IPR024400">
    <property type="entry name" value="DUF2635"/>
</dbReference>
<accession>A0A0S4USY3</accession>
<proteinExistence type="predicted"/>
<gene>
    <name evidence="5" type="ORF">RD1301_v1_1340013</name>
    <name evidence="2" type="ORF">RUN1744_v1_910034</name>
    <name evidence="3" type="ORF">TD1301_v1_1150003</name>
    <name evidence="4" type="ORF">TF3108_v1_850034</name>
</gene>
<dbReference type="AlphaFoldDB" id="A0A0S4USY3"/>
<reference evidence="2" key="1">
    <citation type="submission" date="2015-10" db="EMBL/GenBank/DDBJ databases">
        <authorList>
            <person name="Gilbert D.G."/>
        </authorList>
    </citation>
    <scope>NUCLEOTIDE SEQUENCE</scope>
    <source>
        <strain evidence="2">Phyl III-seqv23</strain>
    </source>
</reference>
<dbReference type="Pfam" id="PF10948">
    <property type="entry name" value="DUF2635"/>
    <property type="match status" value="1"/>
</dbReference>
<evidence type="ECO:0000256" key="1">
    <source>
        <dbReference type="SAM" id="MobiDB-lite"/>
    </source>
</evidence>
<evidence type="ECO:0000313" key="4">
    <source>
        <dbReference type="EMBL" id="CUV41749.1"/>
    </source>
</evidence>
<protein>
    <recommendedName>
        <fullName evidence="6">DUF2635 domain-containing protein</fullName>
    </recommendedName>
</protein>
<sequence>MQSITVKPVAGRLVRDPVTGREITGPTPVDGDDPFWIRRLADGDVQEDAGADTNNLPASVDVAHDATAATGHAEEQ</sequence>
<dbReference type="EMBL" id="LN899822">
    <property type="protein sequence ID" value="CUV61180.1"/>
    <property type="molecule type" value="Genomic_DNA"/>
</dbReference>
<dbReference type="EMBL" id="LN899826">
    <property type="protein sequence ID" value="CUV41749.1"/>
    <property type="molecule type" value="Genomic_DNA"/>
</dbReference>
<evidence type="ECO:0000313" key="5">
    <source>
        <dbReference type="EMBL" id="CUV61180.1"/>
    </source>
</evidence>